<proteinExistence type="predicted"/>
<dbReference type="EMBL" id="CP007174">
    <property type="protein sequence ID" value="AIF84164.1"/>
    <property type="molecule type" value="Genomic_DNA"/>
</dbReference>
<organism evidence="1 2">
    <name type="scientific">Candidatus Nitrososphaera evergladensis SR1</name>
    <dbReference type="NCBI Taxonomy" id="1459636"/>
    <lineage>
        <taxon>Archaea</taxon>
        <taxon>Nitrososphaerota</taxon>
        <taxon>Nitrososphaeria</taxon>
        <taxon>Nitrososphaerales</taxon>
        <taxon>Nitrososphaeraceae</taxon>
        <taxon>Nitrososphaera</taxon>
    </lineage>
</organism>
<evidence type="ECO:0000313" key="1">
    <source>
        <dbReference type="EMBL" id="AIF84164.1"/>
    </source>
</evidence>
<accession>A0A075MY06</accession>
<dbReference type="HOGENOM" id="CLU_1648234_0_0_2"/>
<dbReference type="STRING" id="1459636.NTE_02109"/>
<dbReference type="AlphaFoldDB" id="A0A075MY06"/>
<protein>
    <submittedName>
        <fullName evidence="1">Uncharacterized protein</fullName>
    </submittedName>
</protein>
<reference evidence="1 2" key="1">
    <citation type="journal article" date="2014" name="PLoS ONE">
        <title>Genome Sequence of Candidatus Nitrososphaera evergladensis from Group I.1b Enriched from Everglades Soil Reveals Novel Genomic Features of the Ammonia-Oxidizing Archaea.</title>
        <authorList>
            <person name="Zhalnina K.V."/>
            <person name="Dias R."/>
            <person name="Leonard M.T."/>
            <person name="Dorr de Quadros P."/>
            <person name="Camargo F.A."/>
            <person name="Drew J.C."/>
            <person name="Farmerie W.G."/>
            <person name="Daroub S.H."/>
            <person name="Triplett E.W."/>
        </authorList>
    </citation>
    <scope>NUCLEOTIDE SEQUENCE [LARGE SCALE GENOMIC DNA]</scope>
    <source>
        <strain evidence="1 2">SR1</strain>
    </source>
</reference>
<dbReference type="Proteomes" id="UP000028194">
    <property type="component" value="Chromosome"/>
</dbReference>
<sequence>MMRMNNEREQHFCALSRPKTAKWLKFEPATGKPVASKFAGGSYDALQHRPVSIKRPDSNYRRILAVLAEIRASGRAWLSGAEITTLYNQKYGTTKKTADIEKPLSRFYVWQWVDYRETKSRYALGLWSLKPDVNVQDIDDLFARAESHEQIFNGKKGYEK</sequence>
<keyword evidence="2" id="KW-1185">Reference proteome</keyword>
<gene>
    <name evidence="1" type="ORF">NTE_02109</name>
</gene>
<dbReference type="KEGG" id="nev:NTE_02109"/>
<name>A0A075MY06_9ARCH</name>
<evidence type="ECO:0000313" key="2">
    <source>
        <dbReference type="Proteomes" id="UP000028194"/>
    </source>
</evidence>